<dbReference type="Pfam" id="PF13639">
    <property type="entry name" value="zf-RING_2"/>
    <property type="match status" value="1"/>
</dbReference>
<dbReference type="PROSITE" id="PS50145">
    <property type="entry name" value="ZF_TRAF"/>
    <property type="match status" value="1"/>
</dbReference>
<dbReference type="InterPro" id="IPR013083">
    <property type="entry name" value="Znf_RING/FYVE/PHD"/>
</dbReference>
<evidence type="ECO:0000313" key="10">
    <source>
        <dbReference type="Proteomes" id="UP000006671"/>
    </source>
</evidence>
<feature type="coiled-coil region" evidence="5">
    <location>
        <begin position="140"/>
        <end position="181"/>
    </location>
</feature>
<evidence type="ECO:0008006" key="11">
    <source>
        <dbReference type="Google" id="ProtNLM"/>
    </source>
</evidence>
<dbReference type="OrthoDB" id="654191at2759"/>
<feature type="domain" description="TRAF-type" evidence="8">
    <location>
        <begin position="75"/>
        <end position="115"/>
    </location>
</feature>
<name>D2V4C7_NAEGR</name>
<organism evidence="10">
    <name type="scientific">Naegleria gruberi</name>
    <name type="common">Amoeba</name>
    <dbReference type="NCBI Taxonomy" id="5762"/>
    <lineage>
        <taxon>Eukaryota</taxon>
        <taxon>Discoba</taxon>
        <taxon>Heterolobosea</taxon>
        <taxon>Tetramitia</taxon>
        <taxon>Eutetramitia</taxon>
        <taxon>Vahlkampfiidae</taxon>
        <taxon>Naegleria</taxon>
    </lineage>
</organism>
<dbReference type="SUPFAM" id="SSF49599">
    <property type="entry name" value="TRAF domain-like"/>
    <property type="match status" value="1"/>
</dbReference>
<evidence type="ECO:0000256" key="3">
    <source>
        <dbReference type="ARBA" id="ARBA00022833"/>
    </source>
</evidence>
<feature type="domain" description="RING-type" evidence="7">
    <location>
        <begin position="9"/>
        <end position="48"/>
    </location>
</feature>
<evidence type="ECO:0000259" key="8">
    <source>
        <dbReference type="PROSITE" id="PS50145"/>
    </source>
</evidence>
<dbReference type="EMBL" id="GG738851">
    <property type="protein sequence ID" value="EFC48494.1"/>
    <property type="molecule type" value="Genomic_DNA"/>
</dbReference>
<evidence type="ECO:0000256" key="1">
    <source>
        <dbReference type="ARBA" id="ARBA00022723"/>
    </source>
</evidence>
<dbReference type="AlphaFoldDB" id="D2V4C7"/>
<accession>D2V4C7</accession>
<feature type="compositionally biased region" description="Low complexity" evidence="6">
    <location>
        <begin position="185"/>
        <end position="285"/>
    </location>
</feature>
<dbReference type="RefSeq" id="XP_002681238.1">
    <property type="nucleotide sequence ID" value="XM_002681192.1"/>
</dbReference>
<feature type="zinc finger region" description="TRAF-type" evidence="4">
    <location>
        <begin position="75"/>
        <end position="115"/>
    </location>
</feature>
<keyword evidence="5" id="KW-0175">Coiled coil</keyword>
<dbReference type="InterPro" id="IPR001841">
    <property type="entry name" value="Znf_RING"/>
</dbReference>
<reference evidence="9 10" key="1">
    <citation type="journal article" date="2010" name="Cell">
        <title>The genome of Naegleria gruberi illuminates early eukaryotic versatility.</title>
        <authorList>
            <person name="Fritz-Laylin L.K."/>
            <person name="Prochnik S.E."/>
            <person name="Ginger M.L."/>
            <person name="Dacks J.B."/>
            <person name="Carpenter M.L."/>
            <person name="Field M.C."/>
            <person name="Kuo A."/>
            <person name="Paredez A."/>
            <person name="Chapman J."/>
            <person name="Pham J."/>
            <person name="Shu S."/>
            <person name="Neupane R."/>
            <person name="Cipriano M."/>
            <person name="Mancuso J."/>
            <person name="Tu H."/>
            <person name="Salamov A."/>
            <person name="Lindquist E."/>
            <person name="Shapiro H."/>
            <person name="Lucas S."/>
            <person name="Grigoriev I.V."/>
            <person name="Cande W.Z."/>
            <person name="Fulton C."/>
            <person name="Rokhsar D.S."/>
            <person name="Dawson S.C."/>
        </authorList>
    </citation>
    <scope>NUCLEOTIDE SEQUENCE [LARGE SCALE GENOMIC DNA]</scope>
    <source>
        <strain evidence="9 10">NEG-M</strain>
    </source>
</reference>
<evidence type="ECO:0000256" key="5">
    <source>
        <dbReference type="SAM" id="Coils"/>
    </source>
</evidence>
<dbReference type="InterPro" id="IPR001293">
    <property type="entry name" value="Znf_TRAF"/>
</dbReference>
<dbReference type="eggNOG" id="ENOG502T29Q">
    <property type="taxonomic scope" value="Eukaryota"/>
</dbReference>
<dbReference type="PROSITE" id="PS50089">
    <property type="entry name" value="ZF_RING_2"/>
    <property type="match status" value="1"/>
</dbReference>
<gene>
    <name evidence="9" type="ORF">NAEGRDRAFT_78521</name>
</gene>
<feature type="region of interest" description="Disordered" evidence="6">
    <location>
        <begin position="181"/>
        <end position="301"/>
    </location>
</feature>
<protein>
    <recommendedName>
        <fullName evidence="11">RING-type domain-containing protein</fullName>
    </recommendedName>
</protein>
<keyword evidence="2 4" id="KW-0863">Zinc-finger</keyword>
<dbReference type="InParanoid" id="D2V4C7"/>
<evidence type="ECO:0000259" key="7">
    <source>
        <dbReference type="PROSITE" id="PS50089"/>
    </source>
</evidence>
<dbReference type="KEGG" id="ngr:NAEGRDRAFT_78521"/>
<sequence length="301" mass="34557">MASVEALSCPICTNLVENNRECNACGTLYCYECIKEWSERNPSCPQCRKSIIIKDQNDSSSFAFNRFVERTVNDLEVDCPNQCSQKKVKRGNLKDHLERLCENISKPCDMAKYGCLYCGKITDLQKHYEECSYYKVRHILEKYELQVLELTSKLSTLEQRNAMLGLDNEELKDKVRKLNAQLQKQPTPSHTTPSNNSTQNTSSGTGYQQQQQQQNRFSSPTGGSSHQQNNYQNNNANYQNYSNNRSNVNSNPGNNPFSSNYQSYNNNSNYSHQQNQNNRNNNGNAHQHDRRGSKKSECKQQ</sequence>
<dbReference type="SUPFAM" id="SSF57850">
    <property type="entry name" value="RING/U-box"/>
    <property type="match status" value="1"/>
</dbReference>
<proteinExistence type="predicted"/>
<keyword evidence="1 4" id="KW-0479">Metal-binding</keyword>
<dbReference type="GeneID" id="8849826"/>
<evidence type="ECO:0000313" key="9">
    <source>
        <dbReference type="EMBL" id="EFC48494.1"/>
    </source>
</evidence>
<dbReference type="Pfam" id="PF02176">
    <property type="entry name" value="zf-TRAF"/>
    <property type="match status" value="1"/>
</dbReference>
<dbReference type="OMA" id="CENIIRP"/>
<keyword evidence="3 4" id="KW-0862">Zinc</keyword>
<evidence type="ECO:0000256" key="2">
    <source>
        <dbReference type="ARBA" id="ARBA00022771"/>
    </source>
</evidence>
<dbReference type="GO" id="GO:0008270">
    <property type="term" value="F:zinc ion binding"/>
    <property type="evidence" value="ECO:0007669"/>
    <property type="project" value="UniProtKB-KW"/>
</dbReference>
<evidence type="ECO:0000256" key="6">
    <source>
        <dbReference type="SAM" id="MobiDB-lite"/>
    </source>
</evidence>
<evidence type="ECO:0000256" key="4">
    <source>
        <dbReference type="PROSITE-ProRule" id="PRU00207"/>
    </source>
</evidence>
<dbReference type="Gene3D" id="3.30.40.10">
    <property type="entry name" value="Zinc/RING finger domain, C3HC4 (zinc finger)"/>
    <property type="match status" value="2"/>
</dbReference>
<dbReference type="STRING" id="5762.D2V4C7"/>
<dbReference type="Proteomes" id="UP000006671">
    <property type="component" value="Unassembled WGS sequence"/>
</dbReference>
<keyword evidence="10" id="KW-1185">Reference proteome</keyword>
<dbReference type="VEuPathDB" id="AmoebaDB:NAEGRDRAFT_78521"/>